<reference evidence="7" key="2">
    <citation type="submission" date="2025-08" db="UniProtKB">
        <authorList>
            <consortium name="RefSeq"/>
        </authorList>
    </citation>
    <scope>IDENTIFICATION</scope>
</reference>
<dbReference type="Proteomes" id="UP001652625">
    <property type="component" value="Chromosome 01"/>
</dbReference>
<feature type="compositionally biased region" description="Polar residues" evidence="5">
    <location>
        <begin position="366"/>
        <end position="384"/>
    </location>
</feature>
<organism evidence="6 7">
    <name type="scientific">Hydra vulgaris</name>
    <name type="common">Hydra</name>
    <name type="synonym">Hydra attenuata</name>
    <dbReference type="NCBI Taxonomy" id="6087"/>
    <lineage>
        <taxon>Eukaryota</taxon>
        <taxon>Metazoa</taxon>
        <taxon>Cnidaria</taxon>
        <taxon>Hydrozoa</taxon>
        <taxon>Hydroidolina</taxon>
        <taxon>Anthoathecata</taxon>
        <taxon>Aplanulata</taxon>
        <taxon>Hydridae</taxon>
        <taxon>Hydra</taxon>
    </lineage>
</organism>
<evidence type="ECO:0000313" key="6">
    <source>
        <dbReference type="Proteomes" id="UP001652625"/>
    </source>
</evidence>
<keyword evidence="3" id="KW-0235">DNA replication</keyword>
<feature type="compositionally biased region" description="Basic and acidic residues" evidence="5">
    <location>
        <begin position="413"/>
        <end position="424"/>
    </location>
</feature>
<dbReference type="InterPro" id="IPR041913">
    <property type="entry name" value="POLD3_sf"/>
</dbReference>
<accession>A0ABM4B4K9</accession>
<keyword evidence="4" id="KW-0539">Nucleus</keyword>
<keyword evidence="6" id="KW-1185">Reference proteome</keyword>
<feature type="compositionally biased region" description="Low complexity" evidence="5">
    <location>
        <begin position="310"/>
        <end position="324"/>
    </location>
</feature>
<protein>
    <recommendedName>
        <fullName evidence="2">DNA polymerase delta subunit 3</fullName>
    </recommendedName>
</protein>
<evidence type="ECO:0000256" key="1">
    <source>
        <dbReference type="ARBA" id="ARBA00004123"/>
    </source>
</evidence>
<evidence type="ECO:0000256" key="5">
    <source>
        <dbReference type="SAM" id="MobiDB-lite"/>
    </source>
</evidence>
<dbReference type="PANTHER" id="PTHR17598">
    <property type="entry name" value="DNA POLYMERASE DELTA SUBUNIT 3"/>
    <property type="match status" value="1"/>
</dbReference>
<feature type="compositionally biased region" description="Polar residues" evidence="5">
    <location>
        <begin position="526"/>
        <end position="536"/>
    </location>
</feature>
<evidence type="ECO:0000256" key="4">
    <source>
        <dbReference type="ARBA" id="ARBA00023242"/>
    </source>
</evidence>
<gene>
    <name evidence="7" type="primary">LOC100202672</name>
</gene>
<feature type="compositionally biased region" description="Low complexity" evidence="5">
    <location>
        <begin position="463"/>
        <end position="473"/>
    </location>
</feature>
<reference evidence="6" key="1">
    <citation type="submission" date="2025-05" db="UniProtKB">
        <authorList>
            <consortium name="RefSeq"/>
        </authorList>
    </citation>
    <scope>NUCLEOTIDE SEQUENCE [LARGE SCALE GENOMIC DNA]</scope>
</reference>
<dbReference type="InterPro" id="IPR019038">
    <property type="entry name" value="POLD3"/>
</dbReference>
<feature type="compositionally biased region" description="Basic residues" evidence="5">
    <location>
        <begin position="551"/>
        <end position="560"/>
    </location>
</feature>
<sequence>MEDLEEDSLLLDNIDEFVNDQNRIVTYKWISMTLQLDVNRSKRLLERFAEGNVDLNVLYFVGGWKNTDFDAKVLSYTIVKKENLLKAKENFSQLTCCDVYSIQKCKIQDSSMLYSVDSEIVKNNLFLLNKYNTIQCHLKNEKRSVVNSSVDHSLTELHPISSKVETTDKFECKVETTDNLNVSKKILVEKKLPKKEVTKDTPALSFFGNKQSTAKKSETSIGEIALKKKGDIKSSIPDEMTSKKKVDIKSSISDAFNKSVKISKTEKITTKPNEEICVEQNFSKNKEKSLKEEKFIRNIDSKIKTNDSFNKNSKITNNKINDSSETIKTKANEPSNIYTEKMQNKTNDESSKNTETIKKTPDKPTNKSIVNIQSKANELSSKNSETIKKKQEIIKEEYDESSNNERCSINLKPVEKAETKKELKSITMNKKVKDEETNQTKKTTPRKRKLSQEESDSDDDFENFLSSNKSSSKSKSETKSKKTKKINKTIKDEDEDVDVEIVTTTPEIPELKVKRRKKVKKDVENDLNQQHLSFDSTQEKDEPVCNNSSTGKRRGRRNVLKSKQFFGDDGYMITQNYYEVESFSEESDSETQQKKIADANEKTAADDKKTEKTSIITKQKPKQQAYLNKFFKKK</sequence>
<dbReference type="Pfam" id="PF09507">
    <property type="entry name" value="CDC27"/>
    <property type="match status" value="2"/>
</dbReference>
<evidence type="ECO:0000256" key="2">
    <source>
        <dbReference type="ARBA" id="ARBA00017589"/>
    </source>
</evidence>
<dbReference type="RefSeq" id="XP_065643774.1">
    <property type="nucleotide sequence ID" value="XM_065787702.1"/>
</dbReference>
<evidence type="ECO:0000313" key="7">
    <source>
        <dbReference type="RefSeq" id="XP_065643774.1"/>
    </source>
</evidence>
<feature type="compositionally biased region" description="Basic and acidic residues" evidence="5">
    <location>
        <begin position="591"/>
        <end position="612"/>
    </location>
</feature>
<dbReference type="Gene3D" id="3.90.1030.20">
    <property type="entry name" value="DNA polymerase delta, p66 (Cdc27) subunit, wHTH domain"/>
    <property type="match status" value="1"/>
</dbReference>
<name>A0ABM4B4K9_HYDVU</name>
<comment type="subcellular location">
    <subcellularLocation>
        <location evidence="1">Nucleus</location>
    </subcellularLocation>
</comment>
<feature type="compositionally biased region" description="Basic and acidic residues" evidence="5">
    <location>
        <begin position="385"/>
        <end position="396"/>
    </location>
</feature>
<dbReference type="GeneID" id="100202672"/>
<dbReference type="PANTHER" id="PTHR17598:SF13">
    <property type="entry name" value="DNA POLYMERASE DELTA SUBUNIT 3"/>
    <property type="match status" value="1"/>
</dbReference>
<evidence type="ECO:0000256" key="3">
    <source>
        <dbReference type="ARBA" id="ARBA00022705"/>
    </source>
</evidence>
<proteinExistence type="predicted"/>
<feature type="compositionally biased region" description="Basic and acidic residues" evidence="5">
    <location>
        <begin position="342"/>
        <end position="365"/>
    </location>
</feature>
<feature type="region of interest" description="Disordered" evidence="5">
    <location>
        <begin position="582"/>
        <end position="620"/>
    </location>
</feature>
<feature type="compositionally biased region" description="Acidic residues" evidence="5">
    <location>
        <begin position="453"/>
        <end position="462"/>
    </location>
</feature>
<feature type="region of interest" description="Disordered" evidence="5">
    <location>
        <begin position="306"/>
        <end position="561"/>
    </location>
</feature>